<protein>
    <submittedName>
        <fullName evidence="2">Phosphotransferase family protein</fullName>
    </submittedName>
</protein>
<dbReference type="SUPFAM" id="SSF56112">
    <property type="entry name" value="Protein kinase-like (PK-like)"/>
    <property type="match status" value="1"/>
</dbReference>
<dbReference type="Gene3D" id="3.90.1200.10">
    <property type="match status" value="1"/>
</dbReference>
<sequence length="325" mass="35721">MKSFVQDVRAARAGGPVGHSWPGLWPAELRRDFPGVQRVEAWQGNGAAFARFQSANGPLFLKFLPLGWRNARAYRRFTREIAYLRDLAPLCPVLHAPLLHAAQDRGRLRAHLITPDLLPETRGWGAFQTETERGAALLDVVRVMAQLHAFWANHAALTGAWAWQPNVLVKQAEQMTLKATGPHIPIMQDVTAALPELLGRTPISTIAHGDIHSGQLLWPVAGGLPFLIDYGQVHTSIPGEDLAHLLHVRLSASERAQWGDTLRETYREETAAHGLNLSRAQLKYEEHAGLALNVIGTLKTAARSPGSGVQHATQNVLASWAAWQV</sequence>
<organism evidence="2 3">
    <name type="scientific">Deinococcus antarcticus</name>
    <dbReference type="NCBI Taxonomy" id="1298767"/>
    <lineage>
        <taxon>Bacteria</taxon>
        <taxon>Thermotogati</taxon>
        <taxon>Deinococcota</taxon>
        <taxon>Deinococci</taxon>
        <taxon>Deinococcales</taxon>
        <taxon>Deinococcaceae</taxon>
        <taxon>Deinococcus</taxon>
    </lineage>
</organism>
<dbReference type="InterPro" id="IPR011009">
    <property type="entry name" value="Kinase-like_dom_sf"/>
</dbReference>
<dbReference type="InterPro" id="IPR002575">
    <property type="entry name" value="Aminoglycoside_PTrfase"/>
</dbReference>
<dbReference type="Proteomes" id="UP001595748">
    <property type="component" value="Unassembled WGS sequence"/>
</dbReference>
<feature type="domain" description="Aminoglycoside phosphotransferase" evidence="1">
    <location>
        <begin position="51"/>
        <end position="267"/>
    </location>
</feature>
<keyword evidence="3" id="KW-1185">Reference proteome</keyword>
<gene>
    <name evidence="2" type="ORF">ACFOPQ_15025</name>
</gene>
<comment type="caution">
    <text evidence="2">The sequence shown here is derived from an EMBL/GenBank/DDBJ whole genome shotgun (WGS) entry which is preliminary data.</text>
</comment>
<dbReference type="Pfam" id="PF01636">
    <property type="entry name" value="APH"/>
    <property type="match status" value="1"/>
</dbReference>
<dbReference type="RefSeq" id="WP_380079610.1">
    <property type="nucleotide sequence ID" value="NZ_JBHRZF010000171.1"/>
</dbReference>
<evidence type="ECO:0000313" key="3">
    <source>
        <dbReference type="Proteomes" id="UP001595748"/>
    </source>
</evidence>
<proteinExistence type="predicted"/>
<evidence type="ECO:0000259" key="1">
    <source>
        <dbReference type="Pfam" id="PF01636"/>
    </source>
</evidence>
<evidence type="ECO:0000313" key="2">
    <source>
        <dbReference type="EMBL" id="MFC3862080.1"/>
    </source>
</evidence>
<name>A0ABV8A9S2_9DEIO</name>
<reference evidence="3" key="1">
    <citation type="journal article" date="2019" name="Int. J. Syst. Evol. Microbiol.">
        <title>The Global Catalogue of Microorganisms (GCM) 10K type strain sequencing project: providing services to taxonomists for standard genome sequencing and annotation.</title>
        <authorList>
            <consortium name="The Broad Institute Genomics Platform"/>
            <consortium name="The Broad Institute Genome Sequencing Center for Infectious Disease"/>
            <person name="Wu L."/>
            <person name="Ma J."/>
        </authorList>
    </citation>
    <scope>NUCLEOTIDE SEQUENCE [LARGE SCALE GENOMIC DNA]</scope>
    <source>
        <strain evidence="3">CCTCC AB 2013263</strain>
    </source>
</reference>
<dbReference type="EMBL" id="JBHRZF010000171">
    <property type="protein sequence ID" value="MFC3862080.1"/>
    <property type="molecule type" value="Genomic_DNA"/>
</dbReference>
<accession>A0ABV8A9S2</accession>